<protein>
    <recommendedName>
        <fullName evidence="2">RNA transcription, translation and transport factor protein</fullName>
    </recommendedName>
</protein>
<evidence type="ECO:0000313" key="3">
    <source>
        <dbReference type="EMBL" id="VTJ89362.1"/>
    </source>
</evidence>
<evidence type="ECO:0000313" key="4">
    <source>
        <dbReference type="Proteomes" id="UP000335636"/>
    </source>
</evidence>
<keyword evidence="4" id="KW-1185">Reference proteome</keyword>
<sequence>IQYGDNCLVMLEAISIWVQGRLTHDAVAKANQTKEGLPIALDKYILGFDTEDEVLNEAAKIL</sequence>
<evidence type="ECO:0000256" key="2">
    <source>
        <dbReference type="ARBA" id="ARBA00015365"/>
    </source>
</evidence>
<reference evidence="3" key="1">
    <citation type="submission" date="2019-04" db="EMBL/GenBank/DDBJ databases">
        <authorList>
            <person name="Alioto T."/>
            <person name="Alioto T."/>
        </authorList>
    </citation>
    <scope>NUCLEOTIDE SEQUENCE [LARGE SCALE GENOMIC DNA]</scope>
</reference>
<dbReference type="AlphaFoldDB" id="A0A5E4D864"/>
<evidence type="ECO:0000256" key="1">
    <source>
        <dbReference type="ARBA" id="ARBA00008602"/>
    </source>
</evidence>
<gene>
    <name evidence="3" type="ORF">MONAX_5E000462</name>
</gene>
<dbReference type="Proteomes" id="UP000335636">
    <property type="component" value="Unassembled WGS sequence"/>
</dbReference>
<dbReference type="PANTHER" id="PTHR15924">
    <property type="entry name" value="CLE"/>
    <property type="match status" value="1"/>
</dbReference>
<comment type="similarity">
    <text evidence="1">Belongs to the RTRAF family.</text>
</comment>
<feature type="non-terminal residue" evidence="3">
    <location>
        <position position="1"/>
    </location>
</feature>
<accession>A0A5E4D864</accession>
<dbReference type="EMBL" id="CABDUW010003524">
    <property type="protein sequence ID" value="VTJ89362.1"/>
    <property type="molecule type" value="Genomic_DNA"/>
</dbReference>
<proteinExistence type="inferred from homology"/>
<organism evidence="3 4">
    <name type="scientific">Marmota monax</name>
    <name type="common">Woodchuck</name>
    <dbReference type="NCBI Taxonomy" id="9995"/>
    <lineage>
        <taxon>Eukaryota</taxon>
        <taxon>Metazoa</taxon>
        <taxon>Chordata</taxon>
        <taxon>Craniata</taxon>
        <taxon>Vertebrata</taxon>
        <taxon>Euteleostomi</taxon>
        <taxon>Mammalia</taxon>
        <taxon>Eutheria</taxon>
        <taxon>Euarchontoglires</taxon>
        <taxon>Glires</taxon>
        <taxon>Rodentia</taxon>
        <taxon>Sciuromorpha</taxon>
        <taxon>Sciuridae</taxon>
        <taxon>Xerinae</taxon>
        <taxon>Marmotini</taxon>
        <taxon>Marmota</taxon>
    </lineage>
</organism>
<name>A0A5E4D864_MARMO</name>
<dbReference type="InterPro" id="IPR019265">
    <property type="entry name" value="RTRAF"/>
</dbReference>
<comment type="caution">
    <text evidence="3">The sequence shown here is derived from an EMBL/GenBank/DDBJ whole genome shotgun (WGS) entry which is preliminary data.</text>
</comment>
<dbReference type="Pfam" id="PF10036">
    <property type="entry name" value="RLL"/>
    <property type="match status" value="1"/>
</dbReference>